<dbReference type="CDD" id="cd02955">
    <property type="entry name" value="SSP411"/>
    <property type="match status" value="1"/>
</dbReference>
<name>A0A3B1A4C3_9ZZZZ</name>
<protein>
    <submittedName>
        <fullName evidence="2">Uncharacterized protein YyaL</fullName>
    </submittedName>
</protein>
<gene>
    <name evidence="2" type="ORF">MNBD_GAMMA19-978</name>
</gene>
<dbReference type="Gene3D" id="3.40.30.10">
    <property type="entry name" value="Glutaredoxin"/>
    <property type="match status" value="1"/>
</dbReference>
<dbReference type="InterPro" id="IPR036249">
    <property type="entry name" value="Thioredoxin-like_sf"/>
</dbReference>
<dbReference type="Pfam" id="PF03190">
    <property type="entry name" value="Thioredox_DsbH"/>
    <property type="match status" value="1"/>
</dbReference>
<proteinExistence type="predicted"/>
<reference evidence="2" key="1">
    <citation type="submission" date="2018-06" db="EMBL/GenBank/DDBJ databases">
        <authorList>
            <person name="Zhirakovskaya E."/>
        </authorList>
    </citation>
    <scope>NUCLEOTIDE SEQUENCE</scope>
</reference>
<feature type="non-terminal residue" evidence="2">
    <location>
        <position position="131"/>
    </location>
</feature>
<accession>A0A3B1A4C3</accession>
<dbReference type="InterPro" id="IPR024705">
    <property type="entry name" value="Ssp411"/>
</dbReference>
<dbReference type="EMBL" id="UOFV01000156">
    <property type="protein sequence ID" value="VAW98921.1"/>
    <property type="molecule type" value="Genomic_DNA"/>
</dbReference>
<dbReference type="PANTHER" id="PTHR42899">
    <property type="entry name" value="SPERMATOGENESIS-ASSOCIATED PROTEIN 20"/>
    <property type="match status" value="1"/>
</dbReference>
<organism evidence="2">
    <name type="scientific">hydrothermal vent metagenome</name>
    <dbReference type="NCBI Taxonomy" id="652676"/>
    <lineage>
        <taxon>unclassified sequences</taxon>
        <taxon>metagenomes</taxon>
        <taxon>ecological metagenomes</taxon>
    </lineage>
</organism>
<feature type="domain" description="Spermatogenesis-associated protein 20-like TRX" evidence="1">
    <location>
        <begin position="3"/>
        <end position="130"/>
    </location>
</feature>
<dbReference type="AlphaFoldDB" id="A0A3B1A4C3"/>
<dbReference type="InterPro" id="IPR004879">
    <property type="entry name" value="Ssp411-like_TRX"/>
</dbReference>
<evidence type="ECO:0000313" key="2">
    <source>
        <dbReference type="EMBL" id="VAW98921.1"/>
    </source>
</evidence>
<dbReference type="PANTHER" id="PTHR42899:SF1">
    <property type="entry name" value="SPERMATOGENESIS-ASSOCIATED PROTEIN 20"/>
    <property type="match status" value="1"/>
</dbReference>
<sequence length="131" mass="15205">MPNSLINETSPYLQQHAHNPVDWHPWGEEALSKARAENKPILLSIGYSACHWCHVMEHESFEDEATARLMNALFINIKVDREERPDLDKIYQFAYQLLNQRGGGWPLNMFLTADNHTPFFGGTYFPPQPRH</sequence>
<evidence type="ECO:0000259" key="1">
    <source>
        <dbReference type="Pfam" id="PF03190"/>
    </source>
</evidence>
<dbReference type="SUPFAM" id="SSF52833">
    <property type="entry name" value="Thioredoxin-like"/>
    <property type="match status" value="1"/>
</dbReference>